<organism evidence="4 5">
    <name type="scientific">Sanguibacter inulinus</name>
    <dbReference type="NCBI Taxonomy" id="60922"/>
    <lineage>
        <taxon>Bacteria</taxon>
        <taxon>Bacillati</taxon>
        <taxon>Actinomycetota</taxon>
        <taxon>Actinomycetes</taxon>
        <taxon>Micrococcales</taxon>
        <taxon>Sanguibacteraceae</taxon>
        <taxon>Sanguibacter</taxon>
    </lineage>
</organism>
<evidence type="ECO:0000259" key="2">
    <source>
        <dbReference type="Pfam" id="PF12500"/>
    </source>
</evidence>
<dbReference type="InterPro" id="IPR041688">
    <property type="entry name" value="PRTase_2"/>
</dbReference>
<accession>A0A853F2L7</accession>
<evidence type="ECO:0000259" key="3">
    <source>
        <dbReference type="Pfam" id="PF15609"/>
    </source>
</evidence>
<dbReference type="EMBL" id="JACBYE010000064">
    <property type="protein sequence ID" value="NYS95268.1"/>
    <property type="molecule type" value="Genomic_DNA"/>
</dbReference>
<dbReference type="Pfam" id="PF12500">
    <property type="entry name" value="TRSP"/>
    <property type="match status" value="1"/>
</dbReference>
<dbReference type="AlphaFoldDB" id="A0A853F2L7"/>
<dbReference type="PIRSF" id="PIRSF020967">
    <property type="entry name" value="UCP020967"/>
    <property type="match status" value="1"/>
</dbReference>
<protein>
    <submittedName>
        <fullName evidence="4">Phosphoribosyltransferase domain-containing protein</fullName>
    </submittedName>
</protein>
<comment type="caution">
    <text evidence="4">The sequence shown here is derived from an EMBL/GenBank/DDBJ whole genome shotgun (WGS) entry which is preliminary data.</text>
</comment>
<name>A0A853F2L7_9MICO</name>
<feature type="region of interest" description="Disordered" evidence="1">
    <location>
        <begin position="300"/>
        <end position="323"/>
    </location>
</feature>
<dbReference type="Proteomes" id="UP000561011">
    <property type="component" value="Unassembled WGS sequence"/>
</dbReference>
<feature type="domain" description="Orotate phosphoribosyltransferase-like" evidence="3">
    <location>
        <begin position="31"/>
        <end position="263"/>
    </location>
</feature>
<keyword evidence="4" id="KW-0328">Glycosyltransferase</keyword>
<evidence type="ECO:0000313" key="5">
    <source>
        <dbReference type="Proteomes" id="UP000561011"/>
    </source>
</evidence>
<feature type="region of interest" description="Disordered" evidence="1">
    <location>
        <begin position="496"/>
        <end position="522"/>
    </location>
</feature>
<dbReference type="InterPro" id="IPR011214">
    <property type="entry name" value="UCP020967"/>
</dbReference>
<dbReference type="Pfam" id="PF15609">
    <property type="entry name" value="PRTase_2"/>
    <property type="match status" value="1"/>
</dbReference>
<feature type="compositionally biased region" description="Low complexity" evidence="1">
    <location>
        <begin position="303"/>
        <end position="323"/>
    </location>
</feature>
<keyword evidence="4" id="KW-0808">Transferase</keyword>
<keyword evidence="5" id="KW-1185">Reference proteome</keyword>
<dbReference type="GO" id="GO:0016757">
    <property type="term" value="F:glycosyltransferase activity"/>
    <property type="evidence" value="ECO:0007669"/>
    <property type="project" value="UniProtKB-KW"/>
</dbReference>
<evidence type="ECO:0000256" key="1">
    <source>
        <dbReference type="SAM" id="MobiDB-lite"/>
    </source>
</evidence>
<evidence type="ECO:0000313" key="4">
    <source>
        <dbReference type="EMBL" id="NYS95268.1"/>
    </source>
</evidence>
<feature type="domain" description="TRSP" evidence="2">
    <location>
        <begin position="338"/>
        <end position="479"/>
    </location>
</feature>
<sequence>MSGWTGDWVSARLGVGLTTDRSAVDLPLGALVGLALRRNPRRAHLLVSTVLGKHVPTDPRIVQAAGTLLGLLVTDVLADVTSVADAARGAGVTQALTAALAGEPGAAEHLLLVVDGLHDAVTEAPEAEGATVVVGYAETATALGHCVGAALGVPSLHSTRRPVAGVTPAAGFAEEHSHATEHLLLPADPRFLADASTLVLVDDEISTGKTVLNTVRALHADSPRDRYVVAALIDLRSAADQERFEALGREIGARVDVVALTSGTITLPEDVLERAPVVVAEQSAHQELLRAGAAGDVGRADGAEGSDAAGSADGADGAPATRRAAVTRRAAWEDGVREGGRHGFSVEDETVLQARAVALAEDLARELVGPDVLVLGFEELMYAPLLVGVALTAAVSDDVRVRYSTTTRSPVLSLDDPGYAIRTTVTFPAHDDPDDGPGPRFAHNVAPGVDASRRFTDIVVVVDAPADTPGLAAPGGLVDVVAQHCDHVHVVVVPSTTPGASPVTAARSTAGPHATSTEEPTP</sequence>
<dbReference type="InterPro" id="IPR029057">
    <property type="entry name" value="PRTase-like"/>
</dbReference>
<proteinExistence type="predicted"/>
<dbReference type="InterPro" id="IPR022537">
    <property type="entry name" value="TRSP_dom"/>
</dbReference>
<dbReference type="RefSeq" id="WP_179914473.1">
    <property type="nucleotide sequence ID" value="NZ_JACBYE010000064.1"/>
</dbReference>
<dbReference type="Gene3D" id="3.40.50.2020">
    <property type="match status" value="1"/>
</dbReference>
<gene>
    <name evidence="4" type="ORF">HZZ10_17305</name>
</gene>
<reference evidence="4 5" key="1">
    <citation type="submission" date="2020-07" db="EMBL/GenBank/DDBJ databases">
        <title>MOT database genomes.</title>
        <authorList>
            <person name="Joseph S."/>
            <person name="Aduse-Opoku J."/>
            <person name="Hashim A."/>
            <person name="Wade W."/>
            <person name="Curtis M."/>
        </authorList>
    </citation>
    <scope>NUCLEOTIDE SEQUENCE [LARGE SCALE GENOMIC DNA]</scope>
    <source>
        <strain evidence="4 5">DSM 100099</strain>
    </source>
</reference>
<dbReference type="SUPFAM" id="SSF53271">
    <property type="entry name" value="PRTase-like"/>
    <property type="match status" value="1"/>
</dbReference>